<dbReference type="PANTHER" id="PTHR35525:SF3">
    <property type="entry name" value="BLL6575 PROTEIN"/>
    <property type="match status" value="1"/>
</dbReference>
<dbReference type="AlphaFoldDB" id="A0A5A9ZWC8"/>
<feature type="domain" description="Zinc finger CGNR" evidence="1">
    <location>
        <begin position="159"/>
        <end position="202"/>
    </location>
</feature>
<evidence type="ECO:0000259" key="1">
    <source>
        <dbReference type="Pfam" id="PF11706"/>
    </source>
</evidence>
<dbReference type="Gene3D" id="1.10.3300.10">
    <property type="entry name" value="Jann2411-like domain"/>
    <property type="match status" value="1"/>
</dbReference>
<name>A0A5A9ZWC8_9ACTN</name>
<dbReference type="RefSeq" id="WP_149515753.1">
    <property type="nucleotide sequence ID" value="NZ_VDFC01000085.1"/>
</dbReference>
<sequence length="211" mass="22499">MEEHGQEDPDVDATRVAGDGHGRFRVTMAPGDLLLVQELLNTAPLQKPGQDIPDLLDAPDTAARWLRAYGIAGDSPGVSDLRALRDALRRALIARDHDPVEGEGEGAGASASAVEAAARIRLDTDGTVRITPDSVGIAALGHRVLLAVHDSQLTGAWRRLKLCRNPQCLVAFWDGSRNTSGVWHDVRTCGNAANLRKSRARRAARAAGPAN</sequence>
<dbReference type="InterPro" id="IPR023286">
    <property type="entry name" value="ABATE_dom_sf"/>
</dbReference>
<gene>
    <name evidence="2" type="ORF">FGF04_36880</name>
</gene>
<dbReference type="SUPFAM" id="SSF160904">
    <property type="entry name" value="Jann2411-like"/>
    <property type="match status" value="1"/>
</dbReference>
<dbReference type="OrthoDB" id="123307at2"/>
<dbReference type="Pfam" id="PF07336">
    <property type="entry name" value="ABATE"/>
    <property type="match status" value="1"/>
</dbReference>
<dbReference type="Proteomes" id="UP000324965">
    <property type="component" value="Unassembled WGS sequence"/>
</dbReference>
<keyword evidence="3" id="KW-1185">Reference proteome</keyword>
<organism evidence="2 3">
    <name type="scientific">Streptomyces apricus</name>
    <dbReference type="NCBI Taxonomy" id="1828112"/>
    <lineage>
        <taxon>Bacteria</taxon>
        <taxon>Bacillati</taxon>
        <taxon>Actinomycetota</taxon>
        <taxon>Actinomycetes</taxon>
        <taxon>Kitasatosporales</taxon>
        <taxon>Streptomycetaceae</taxon>
        <taxon>Streptomyces</taxon>
    </lineage>
</organism>
<reference evidence="2 3" key="1">
    <citation type="submission" date="2019-05" db="EMBL/GenBank/DDBJ databases">
        <authorList>
            <person name="Hariharan J."/>
            <person name="Choudoir M.J."/>
            <person name="Diebold P."/>
            <person name="Panke-Buisse K."/>
            <person name="Buckley D.H."/>
        </authorList>
    </citation>
    <scope>NUCLEOTIDE SEQUENCE [LARGE SCALE GENOMIC DNA]</scope>
    <source>
        <strain evidence="2 3">SUN51</strain>
    </source>
</reference>
<dbReference type="PANTHER" id="PTHR35525">
    <property type="entry name" value="BLL6575 PROTEIN"/>
    <property type="match status" value="1"/>
</dbReference>
<comment type="caution">
    <text evidence="2">The sequence shown here is derived from an EMBL/GenBank/DDBJ whole genome shotgun (WGS) entry which is preliminary data.</text>
</comment>
<dbReference type="EMBL" id="VDFC01000085">
    <property type="protein sequence ID" value="KAA0921351.1"/>
    <property type="molecule type" value="Genomic_DNA"/>
</dbReference>
<proteinExistence type="predicted"/>
<evidence type="ECO:0000313" key="2">
    <source>
        <dbReference type="EMBL" id="KAA0921351.1"/>
    </source>
</evidence>
<protein>
    <recommendedName>
        <fullName evidence="1">Zinc finger CGNR domain-containing protein</fullName>
    </recommendedName>
</protein>
<dbReference type="InterPro" id="IPR021005">
    <property type="entry name" value="Znf_CGNR"/>
</dbReference>
<dbReference type="InterPro" id="IPR010852">
    <property type="entry name" value="ABATE"/>
</dbReference>
<accession>A0A5A9ZWC8</accession>
<dbReference type="Pfam" id="PF11706">
    <property type="entry name" value="zf-CGNR"/>
    <property type="match status" value="1"/>
</dbReference>
<evidence type="ECO:0000313" key="3">
    <source>
        <dbReference type="Proteomes" id="UP000324965"/>
    </source>
</evidence>